<evidence type="ECO:0000313" key="2">
    <source>
        <dbReference type="Proteomes" id="UP000823597"/>
    </source>
</evidence>
<reference evidence="1" key="2">
    <citation type="journal article" date="2021" name="PeerJ">
        <title>Extensive microbial diversity within the chicken gut microbiome revealed by metagenomics and culture.</title>
        <authorList>
            <person name="Gilroy R."/>
            <person name="Ravi A."/>
            <person name="Getino M."/>
            <person name="Pursley I."/>
            <person name="Horton D.L."/>
            <person name="Alikhan N.F."/>
            <person name="Baker D."/>
            <person name="Gharbi K."/>
            <person name="Hall N."/>
            <person name="Watson M."/>
            <person name="Adriaenssens E.M."/>
            <person name="Foster-Nyarko E."/>
            <person name="Jarju S."/>
            <person name="Secka A."/>
            <person name="Antonio M."/>
            <person name="Oren A."/>
            <person name="Chaudhuri R.R."/>
            <person name="La Ragione R."/>
            <person name="Hildebrand F."/>
            <person name="Pallen M.J."/>
        </authorList>
    </citation>
    <scope>NUCLEOTIDE SEQUENCE</scope>
    <source>
        <strain evidence="1">10037</strain>
    </source>
</reference>
<accession>A0A9D9I213</accession>
<dbReference type="EMBL" id="JADIME010000003">
    <property type="protein sequence ID" value="MBO8464423.1"/>
    <property type="molecule type" value="Genomic_DNA"/>
</dbReference>
<dbReference type="SUPFAM" id="SSF46785">
    <property type="entry name" value="Winged helix' DNA-binding domain"/>
    <property type="match status" value="1"/>
</dbReference>
<evidence type="ECO:0000313" key="1">
    <source>
        <dbReference type="EMBL" id="MBO8464423.1"/>
    </source>
</evidence>
<organism evidence="1 2">
    <name type="scientific">Candidatus Merdivivens pullistercoris</name>
    <dbReference type="NCBI Taxonomy" id="2840873"/>
    <lineage>
        <taxon>Bacteria</taxon>
        <taxon>Pseudomonadati</taxon>
        <taxon>Bacteroidota</taxon>
        <taxon>Bacteroidia</taxon>
        <taxon>Bacteroidales</taxon>
        <taxon>Muribaculaceae</taxon>
        <taxon>Muribaculaceae incertae sedis</taxon>
        <taxon>Candidatus Merdivivens</taxon>
    </lineage>
</organism>
<gene>
    <name evidence="1" type="ORF">IAB93_00315</name>
</gene>
<comment type="caution">
    <text evidence="1">The sequence shown here is derived from an EMBL/GenBank/DDBJ whole genome shotgun (WGS) entry which is preliminary data.</text>
</comment>
<proteinExistence type="predicted"/>
<dbReference type="Proteomes" id="UP000823597">
    <property type="component" value="Unassembled WGS sequence"/>
</dbReference>
<dbReference type="Gene3D" id="1.10.10.10">
    <property type="entry name" value="Winged helix-like DNA-binding domain superfamily/Winged helix DNA-binding domain"/>
    <property type="match status" value="1"/>
</dbReference>
<name>A0A9D9I213_9BACT</name>
<reference evidence="1" key="1">
    <citation type="submission" date="2020-10" db="EMBL/GenBank/DDBJ databases">
        <authorList>
            <person name="Gilroy R."/>
        </authorList>
    </citation>
    <scope>NUCLEOTIDE SEQUENCE</scope>
    <source>
        <strain evidence="1">10037</strain>
    </source>
</reference>
<dbReference type="InterPro" id="IPR036390">
    <property type="entry name" value="WH_DNA-bd_sf"/>
</dbReference>
<dbReference type="AlphaFoldDB" id="A0A9D9I213"/>
<dbReference type="InterPro" id="IPR036388">
    <property type="entry name" value="WH-like_DNA-bd_sf"/>
</dbReference>
<protein>
    <submittedName>
        <fullName evidence="1">HTH domain-containing protein</fullName>
    </submittedName>
</protein>
<sequence length="232" mass="26645">MELSKVTKLLRLMQLLSTNTGYSIDGLMEKTGLSRRNIYNYLDTFRQAGFAVMKIGTDGNTYRLVPSSNTPDLRHITYFTEEEAAFLNRLTDSLGIGDGNAISERLKHKLASIYKFVPTTGKDDRPRKEETDIFACSDNRTTGQTHLPYHIKLLLDNFAKKALIEHFPLSIKNLRPDKSRWIWEGRISDIENVGRFVLSLTGHIQVLSDENLKRFLRNKAAFLMRKYDNPSK</sequence>